<dbReference type="AlphaFoldDB" id="A0A0W0YJZ3"/>
<sequence length="446" mass="50009">MEMALFQRQRKGSLSSQGKSLKDLTRMVNANIFLSEERRQTLLKKMRVLSGLETSRYDSLCSTLVDNLVHYCQNLPETTHSYYSQPGGLVDHALNRTEAALSLFQEFMLLDQPGAMSEEQKLWQYALYSAALLQGIGKLYADYRIGIYDTNGQFLKEWNPLLENLTSTGVYYFYEFQKESEVELRRRLNLLMARTLMPVSGFNWIASSPEVLAVWLALLNEDERSAGTLGAILIHAEAIAIQRYLLEFMGRTVSAQGGGRYRAATFSGGQPESILEKEQAIGMEFIKWMIKSLDEGRIMINKAPLFMVPGGMLMCPEIYQLFVREHPEYKNWQAAKNGFLSLALHSRAADGGVISRYEAKGKIESGTVFSKYALALPASVKVQNMNTGKVESMSATELIHKAQFNSQFTLQNSGLVTSLQKLNATGKWQVVENDNNALRPGAKNGA</sequence>
<reference evidence="3 4" key="1">
    <citation type="submission" date="2015-11" db="EMBL/GenBank/DDBJ databases">
        <title>Genomic analysis of 38 Legionella species identifies large and diverse effector repertoires.</title>
        <authorList>
            <person name="Burstein D."/>
            <person name="Amaro F."/>
            <person name="Zusman T."/>
            <person name="Lifshitz Z."/>
            <person name="Cohen O."/>
            <person name="Gilbert J.A."/>
            <person name="Pupko T."/>
            <person name="Shuman H.A."/>
            <person name="Segal G."/>
        </authorList>
    </citation>
    <scope>NUCLEOTIDE SEQUENCE [LARGE SCALE GENOMIC DNA]</scope>
    <source>
        <strain evidence="3 4">Mt.St.Helens-4</strain>
    </source>
</reference>
<dbReference type="GO" id="GO:0004386">
    <property type="term" value="F:helicase activity"/>
    <property type="evidence" value="ECO:0007669"/>
    <property type="project" value="UniProtKB-KW"/>
</dbReference>
<keyword evidence="3" id="KW-0378">Hydrolase</keyword>
<keyword evidence="3" id="KW-0067">ATP-binding</keyword>
<evidence type="ECO:0000313" key="4">
    <source>
        <dbReference type="Proteomes" id="UP000054621"/>
    </source>
</evidence>
<dbReference type="eggNOG" id="COG3481">
    <property type="taxonomic scope" value="Bacteria"/>
</dbReference>
<dbReference type="Pfam" id="PF07514">
    <property type="entry name" value="TraI_2"/>
    <property type="match status" value="1"/>
</dbReference>
<dbReference type="Gene3D" id="1.10.3210.40">
    <property type="match status" value="1"/>
</dbReference>
<organism evidence="3 4">
    <name type="scientific">Legionella sainthelensi</name>
    <dbReference type="NCBI Taxonomy" id="28087"/>
    <lineage>
        <taxon>Bacteria</taxon>
        <taxon>Pseudomonadati</taxon>
        <taxon>Pseudomonadota</taxon>
        <taxon>Gammaproteobacteria</taxon>
        <taxon>Legionellales</taxon>
        <taxon>Legionellaceae</taxon>
        <taxon>Legionella</taxon>
    </lineage>
</organism>
<dbReference type="InterPro" id="IPR011093">
    <property type="entry name" value="TraI_2_C"/>
</dbReference>
<dbReference type="Pfam" id="PF07515">
    <property type="entry name" value="TraI_2_C"/>
    <property type="match status" value="1"/>
</dbReference>
<dbReference type="STRING" id="28087.Lsai_1735"/>
<feature type="domain" description="Uncharacterised" evidence="1">
    <location>
        <begin position="29"/>
        <end position="245"/>
    </location>
</feature>
<dbReference type="SUPFAM" id="SSF46785">
    <property type="entry name" value="Winged helix' DNA-binding domain"/>
    <property type="match status" value="1"/>
</dbReference>
<feature type="domain" description="Putative conjugal transfer nickase/helicase TraI C-terminal" evidence="2">
    <location>
        <begin position="281"/>
        <end position="376"/>
    </location>
</feature>
<dbReference type="InterPro" id="IPR036390">
    <property type="entry name" value="WH_DNA-bd_sf"/>
</dbReference>
<comment type="caution">
    <text evidence="3">The sequence shown here is derived from an EMBL/GenBank/DDBJ whole genome shotgun (WGS) entry which is preliminary data.</text>
</comment>
<protein>
    <submittedName>
        <fullName evidence="3">Putative helicase/relaxase</fullName>
    </submittedName>
</protein>
<keyword evidence="3" id="KW-0547">Nucleotide-binding</keyword>
<name>A0A0W0YJZ3_9GAMM</name>
<dbReference type="OrthoDB" id="5643657at2"/>
<dbReference type="NCBIfam" id="TIGR03760">
    <property type="entry name" value="ICE_TraI_Pfluor"/>
    <property type="match status" value="1"/>
</dbReference>
<evidence type="ECO:0000259" key="2">
    <source>
        <dbReference type="Pfam" id="PF07515"/>
    </source>
</evidence>
<proteinExistence type="predicted"/>
<dbReference type="Proteomes" id="UP000054621">
    <property type="component" value="Unassembled WGS sequence"/>
</dbReference>
<evidence type="ECO:0000259" key="1">
    <source>
        <dbReference type="Pfam" id="PF07514"/>
    </source>
</evidence>
<keyword evidence="3" id="KW-0347">Helicase</keyword>
<dbReference type="RefSeq" id="WP_035905830.1">
    <property type="nucleotide sequence ID" value="NZ_CAAAJE010000007.1"/>
</dbReference>
<dbReference type="PATRIC" id="fig|28087.4.peg.1859"/>
<gene>
    <name evidence="3" type="ORF">Lsai_1735</name>
</gene>
<dbReference type="InterPro" id="IPR011119">
    <property type="entry name" value="Unchr_helicase_relaxase_TraI"/>
</dbReference>
<accession>A0A0W0YJZ3</accession>
<dbReference type="InterPro" id="IPR022391">
    <property type="entry name" value="ICE_relaxase_PFGI-1"/>
</dbReference>
<evidence type="ECO:0000313" key="3">
    <source>
        <dbReference type="EMBL" id="KTD57131.1"/>
    </source>
</evidence>
<dbReference type="EMBL" id="LNYV01000028">
    <property type="protein sequence ID" value="KTD57131.1"/>
    <property type="molecule type" value="Genomic_DNA"/>
</dbReference>